<sequence length="128" mass="14013">MSFALYSASNRMMRLHKPLLDPLGLTFPQYLAMLELFNDAPRTVGDLGARLGMDTGTITPLLKRLETSGRVTRTRDKDDERRVLIALTDAGEALREELLAVGQAIEAACPLNREARQALAAFARGAGE</sequence>
<dbReference type="AlphaFoldDB" id="A0A0G3GQM2"/>
<evidence type="ECO:0000259" key="6">
    <source>
        <dbReference type="PROSITE" id="PS50995"/>
    </source>
</evidence>
<dbReference type="InterPro" id="IPR055166">
    <property type="entry name" value="Transc_reg_Sar_Rot_HTH"/>
</dbReference>
<name>A0A0G3GQM2_9PSED</name>
<dbReference type="InterPro" id="IPR036388">
    <property type="entry name" value="WH-like_DNA-bd_sf"/>
</dbReference>
<dbReference type="SUPFAM" id="SSF46785">
    <property type="entry name" value="Winged helix' DNA-binding domain"/>
    <property type="match status" value="1"/>
</dbReference>
<gene>
    <name evidence="7" type="ORF">VM99_22185</name>
</gene>
<accession>A0A0G3GQM2</accession>
<dbReference type="InterPro" id="IPR000835">
    <property type="entry name" value="HTH_MarR-typ"/>
</dbReference>
<dbReference type="GO" id="GO:0003700">
    <property type="term" value="F:DNA-binding transcription factor activity"/>
    <property type="evidence" value="ECO:0007669"/>
    <property type="project" value="InterPro"/>
</dbReference>
<dbReference type="Gene3D" id="1.10.10.10">
    <property type="entry name" value="Winged helix-like DNA-binding domain superfamily/Winged helix DNA-binding domain"/>
    <property type="match status" value="1"/>
</dbReference>
<dbReference type="GO" id="GO:0006950">
    <property type="term" value="P:response to stress"/>
    <property type="evidence" value="ECO:0007669"/>
    <property type="project" value="TreeGrafter"/>
</dbReference>
<evidence type="ECO:0000256" key="2">
    <source>
        <dbReference type="ARBA" id="ARBA00022490"/>
    </source>
</evidence>
<dbReference type="PATRIC" id="fig|587753.11.peg.4545"/>
<dbReference type="Pfam" id="PF22381">
    <property type="entry name" value="Staph_reg_Sar_Rot"/>
    <property type="match status" value="1"/>
</dbReference>
<dbReference type="Proteomes" id="UP000035212">
    <property type="component" value="Chromosome"/>
</dbReference>
<organism evidence="7 8">
    <name type="scientific">Pseudomonas chlororaphis</name>
    <dbReference type="NCBI Taxonomy" id="587753"/>
    <lineage>
        <taxon>Bacteria</taxon>
        <taxon>Pseudomonadati</taxon>
        <taxon>Pseudomonadota</taxon>
        <taxon>Gammaproteobacteria</taxon>
        <taxon>Pseudomonadales</taxon>
        <taxon>Pseudomonadaceae</taxon>
        <taxon>Pseudomonas</taxon>
    </lineage>
</organism>
<dbReference type="InterPro" id="IPR011991">
    <property type="entry name" value="ArsR-like_HTH"/>
</dbReference>
<protein>
    <submittedName>
        <fullName evidence="7">MarR family transcriptional regulator</fullName>
    </submittedName>
</protein>
<dbReference type="InterPro" id="IPR039422">
    <property type="entry name" value="MarR/SlyA-like"/>
</dbReference>
<dbReference type="PANTHER" id="PTHR33164:SF5">
    <property type="entry name" value="ORGANIC HYDROPEROXIDE RESISTANCE TRANSCRIPTIONAL REGULATOR"/>
    <property type="match status" value="1"/>
</dbReference>
<keyword evidence="2" id="KW-0963">Cytoplasm</keyword>
<evidence type="ECO:0000256" key="1">
    <source>
        <dbReference type="ARBA" id="ARBA00004496"/>
    </source>
</evidence>
<dbReference type="PANTHER" id="PTHR33164">
    <property type="entry name" value="TRANSCRIPTIONAL REGULATOR, MARR FAMILY"/>
    <property type="match status" value="1"/>
</dbReference>
<evidence type="ECO:0000256" key="3">
    <source>
        <dbReference type="ARBA" id="ARBA00023015"/>
    </source>
</evidence>
<feature type="domain" description="HTH marR-type" evidence="6">
    <location>
        <begin position="1"/>
        <end position="128"/>
    </location>
</feature>
<keyword evidence="3" id="KW-0805">Transcription regulation</keyword>
<reference evidence="8" key="2">
    <citation type="submission" date="2015-03" db="EMBL/GenBank/DDBJ databases">
        <authorList>
            <person name="Deng P."/>
            <person name="Lu S."/>
        </authorList>
    </citation>
    <scope>NUCLEOTIDE SEQUENCE [LARGE SCALE GENOMIC DNA]</scope>
    <source>
        <strain evidence="8">UFB2</strain>
    </source>
</reference>
<dbReference type="GO" id="GO:0005737">
    <property type="term" value="C:cytoplasm"/>
    <property type="evidence" value="ECO:0007669"/>
    <property type="project" value="UniProtKB-SubCell"/>
</dbReference>
<dbReference type="GO" id="GO:0003677">
    <property type="term" value="F:DNA binding"/>
    <property type="evidence" value="ECO:0007669"/>
    <property type="project" value="UniProtKB-KW"/>
</dbReference>
<evidence type="ECO:0000313" key="7">
    <source>
        <dbReference type="EMBL" id="AKK01833.1"/>
    </source>
</evidence>
<keyword evidence="5" id="KW-0804">Transcription</keyword>
<comment type="subcellular location">
    <subcellularLocation>
        <location evidence="1">Cytoplasm</location>
    </subcellularLocation>
</comment>
<dbReference type="CDD" id="cd00090">
    <property type="entry name" value="HTH_ARSR"/>
    <property type="match status" value="1"/>
</dbReference>
<dbReference type="PROSITE" id="PS50995">
    <property type="entry name" value="HTH_MARR_2"/>
    <property type="match status" value="1"/>
</dbReference>
<evidence type="ECO:0000256" key="5">
    <source>
        <dbReference type="ARBA" id="ARBA00023163"/>
    </source>
</evidence>
<keyword evidence="4" id="KW-0238">DNA-binding</keyword>
<proteinExistence type="predicted"/>
<reference evidence="7 8" key="1">
    <citation type="journal article" date="2015" name="Stand. Genomic Sci.">
        <title>Complete genome of Pseudomonas chlororaphis strain UFB2, a soil bacterium with antibacterial activity against bacterial canker pathogen of tomato.</title>
        <authorList>
            <person name="Deng P."/>
            <person name="Wang X."/>
            <person name="Baird S.M."/>
            <person name="Lu S.E."/>
        </authorList>
    </citation>
    <scope>NUCLEOTIDE SEQUENCE [LARGE SCALE GENOMIC DNA]</scope>
    <source>
        <strain evidence="7 8">UFB2</strain>
    </source>
</reference>
<evidence type="ECO:0000256" key="4">
    <source>
        <dbReference type="ARBA" id="ARBA00023125"/>
    </source>
</evidence>
<dbReference type="InterPro" id="IPR036390">
    <property type="entry name" value="WH_DNA-bd_sf"/>
</dbReference>
<dbReference type="PRINTS" id="PR00598">
    <property type="entry name" value="HTHMARR"/>
</dbReference>
<dbReference type="SMART" id="SM00347">
    <property type="entry name" value="HTH_MARR"/>
    <property type="match status" value="1"/>
</dbReference>
<dbReference type="EMBL" id="CP011020">
    <property type="protein sequence ID" value="AKK01833.1"/>
    <property type="molecule type" value="Genomic_DNA"/>
</dbReference>
<evidence type="ECO:0000313" key="8">
    <source>
        <dbReference type="Proteomes" id="UP000035212"/>
    </source>
</evidence>